<dbReference type="InterPro" id="IPR013974">
    <property type="entry name" value="SAF"/>
</dbReference>
<dbReference type="AlphaFoldDB" id="A0A6I8M4X5"/>
<keyword evidence="2" id="KW-0812">Transmembrane</keyword>
<keyword evidence="2" id="KW-0472">Membrane</keyword>
<feature type="region of interest" description="Disordered" evidence="1">
    <location>
        <begin position="1"/>
        <end position="39"/>
    </location>
</feature>
<evidence type="ECO:0000313" key="4">
    <source>
        <dbReference type="EMBL" id="VVJ22720.1"/>
    </source>
</evidence>
<dbReference type="EMBL" id="CABVGP010000003">
    <property type="protein sequence ID" value="VVJ22720.1"/>
    <property type="molecule type" value="Genomic_DNA"/>
</dbReference>
<sequence>MASTDTPARGQTPAGASMQASWLGRTGEPAAPTSGRGPRKKPHLVAGLLLVVFCTGGTVWWTTSTQDRTPTLAVARPVTVGHVLTSADLRIVDVAAAPGLALVPAEDAATVLGRPMATALGPGALLTPDAVGAARLPAPGRAIVAVGVKPGQFPPNLTAGDPISVIVTAAATQPTATVVAPVVGATWRATVVGVAPAGMDQTTVVSLDLTATDAVALAQAPAGQLAVVLQPAGGDR</sequence>
<reference evidence="4 5" key="1">
    <citation type="submission" date="2019-09" db="EMBL/GenBank/DDBJ databases">
        <authorList>
            <person name="Leyn A S."/>
        </authorList>
    </citation>
    <scope>NUCLEOTIDE SEQUENCE [LARGE SCALE GENOMIC DNA]</scope>
    <source>
        <strain evidence="4">AA231_1</strain>
    </source>
</reference>
<feature type="domain" description="SAF" evidence="3">
    <location>
        <begin position="69"/>
        <end position="132"/>
    </location>
</feature>
<evidence type="ECO:0000259" key="3">
    <source>
        <dbReference type="SMART" id="SM00858"/>
    </source>
</evidence>
<keyword evidence="2" id="KW-1133">Transmembrane helix</keyword>
<evidence type="ECO:0000256" key="1">
    <source>
        <dbReference type="SAM" id="MobiDB-lite"/>
    </source>
</evidence>
<protein>
    <recommendedName>
        <fullName evidence="3">SAF domain-containing protein</fullName>
    </recommendedName>
</protein>
<keyword evidence="5" id="KW-1185">Reference proteome</keyword>
<name>A0A6I8M4X5_9PSEU</name>
<evidence type="ECO:0000256" key="2">
    <source>
        <dbReference type="SAM" id="Phobius"/>
    </source>
</evidence>
<feature type="transmembrane region" description="Helical" evidence="2">
    <location>
        <begin position="44"/>
        <end position="62"/>
    </location>
</feature>
<dbReference type="Proteomes" id="UP000399805">
    <property type="component" value="Unassembled WGS sequence"/>
</dbReference>
<gene>
    <name evidence="4" type="ORF">AA23TX_07637</name>
</gene>
<evidence type="ECO:0000313" key="5">
    <source>
        <dbReference type="Proteomes" id="UP000399805"/>
    </source>
</evidence>
<accession>A0A6I8M4X5</accession>
<dbReference type="RefSeq" id="WP_155547674.1">
    <property type="nucleotide sequence ID" value="NZ_CABVGP010000003.1"/>
</dbReference>
<organism evidence="4 5">
    <name type="scientific">Amycolatopsis camponoti</name>
    <dbReference type="NCBI Taxonomy" id="2606593"/>
    <lineage>
        <taxon>Bacteria</taxon>
        <taxon>Bacillati</taxon>
        <taxon>Actinomycetota</taxon>
        <taxon>Actinomycetes</taxon>
        <taxon>Pseudonocardiales</taxon>
        <taxon>Pseudonocardiaceae</taxon>
        <taxon>Amycolatopsis</taxon>
    </lineage>
</organism>
<dbReference type="SMART" id="SM00858">
    <property type="entry name" value="SAF"/>
    <property type="match status" value="1"/>
</dbReference>
<proteinExistence type="predicted"/>